<dbReference type="KEGG" id="hhy:Halhy_4583"/>
<keyword evidence="1" id="KW-1133">Transmembrane helix</keyword>
<dbReference type="STRING" id="760192.Halhy_4583"/>
<accession>F4KUI6</accession>
<gene>
    <name evidence="3" type="ordered locus">Halhy_4583</name>
</gene>
<dbReference type="InterPro" id="IPR035992">
    <property type="entry name" value="Ricin_B-like_lectins"/>
</dbReference>
<evidence type="ECO:0000259" key="2">
    <source>
        <dbReference type="SMART" id="SM00458"/>
    </source>
</evidence>
<dbReference type="HOGENOM" id="CLU_626660_0_0_10"/>
<name>F4KUI6_HALH1</name>
<protein>
    <submittedName>
        <fullName evidence="3">Ricin B lectin</fullName>
    </submittedName>
</protein>
<dbReference type="Proteomes" id="UP000008461">
    <property type="component" value="Chromosome"/>
</dbReference>
<organism evidence="3 4">
    <name type="scientific">Haliscomenobacter hydrossis (strain ATCC 27775 / DSM 1100 / LMG 10767 / O)</name>
    <dbReference type="NCBI Taxonomy" id="760192"/>
    <lineage>
        <taxon>Bacteria</taxon>
        <taxon>Pseudomonadati</taxon>
        <taxon>Bacteroidota</taxon>
        <taxon>Saprospiria</taxon>
        <taxon>Saprospirales</taxon>
        <taxon>Haliscomenobacteraceae</taxon>
        <taxon>Haliscomenobacter</taxon>
    </lineage>
</organism>
<reference evidence="3 4" key="1">
    <citation type="journal article" date="2011" name="Stand. Genomic Sci.">
        <title>Complete genome sequence of Haliscomenobacter hydrossis type strain (O).</title>
        <authorList>
            <consortium name="US DOE Joint Genome Institute (JGI-PGF)"/>
            <person name="Daligault H."/>
            <person name="Lapidus A."/>
            <person name="Zeytun A."/>
            <person name="Nolan M."/>
            <person name="Lucas S."/>
            <person name="Del Rio T.G."/>
            <person name="Tice H."/>
            <person name="Cheng J.F."/>
            <person name="Tapia R."/>
            <person name="Han C."/>
            <person name="Goodwin L."/>
            <person name="Pitluck S."/>
            <person name="Liolios K."/>
            <person name="Pagani I."/>
            <person name="Ivanova N."/>
            <person name="Huntemann M."/>
            <person name="Mavromatis K."/>
            <person name="Mikhailova N."/>
            <person name="Pati A."/>
            <person name="Chen A."/>
            <person name="Palaniappan K."/>
            <person name="Land M."/>
            <person name="Hauser L."/>
            <person name="Brambilla E.M."/>
            <person name="Rohde M."/>
            <person name="Verbarg S."/>
            <person name="Goker M."/>
            <person name="Bristow J."/>
            <person name="Eisen J.A."/>
            <person name="Markowitz V."/>
            <person name="Hugenholtz P."/>
            <person name="Kyrpides N.C."/>
            <person name="Klenk H.P."/>
            <person name="Woyke T."/>
        </authorList>
    </citation>
    <scope>NUCLEOTIDE SEQUENCE [LARGE SCALE GENOMIC DNA]</scope>
    <source>
        <strain evidence="4">ATCC 27775 / DSM 1100 / LMG 10767 / O</strain>
    </source>
</reference>
<evidence type="ECO:0000313" key="4">
    <source>
        <dbReference type="Proteomes" id="UP000008461"/>
    </source>
</evidence>
<keyword evidence="4" id="KW-1185">Reference proteome</keyword>
<evidence type="ECO:0000313" key="3">
    <source>
        <dbReference type="EMBL" id="AEE52422.1"/>
    </source>
</evidence>
<keyword evidence="1" id="KW-0472">Membrane</keyword>
<dbReference type="InterPro" id="IPR000772">
    <property type="entry name" value="Ricin_B_lectin"/>
</dbReference>
<dbReference type="SUPFAM" id="SSF50370">
    <property type="entry name" value="Ricin B-like lectins"/>
    <property type="match status" value="1"/>
</dbReference>
<sequence length="437" mass="48929">MQCIAHCSNGSVLPKRYRICSWSFPENPAKRVGRGLPKSDTSRRVFIKKKFIMKNHLFKSLWSGLMILLFVYFQTSVSNAQIASGTYTIQTKLVANKNLDVQNANKAQGTRIHLWGTNNGEAQRFIITPSNEAGYYHIKTEWGLCLGVGGSNPNPGAHVVTWACINNLDDQKWKFINTRDGHYNIQSKLGTYIDVKNANTNDGAEIIMNTYFPANGNLAQRWKLQRISTTTIRLQDINESLCPKDVLQGDREFDGHGPKVQCQVDLRTGDEGRAIYADIFIRARETTHDWSTTERRWARKVYDAPAGKRIKSINSDRSSYTEFISGAAGFQLLFPGADVAVAIGQIFEVANIPRVKEILRDQFGINPEDAKKVAEIVKGFVNNGNTVYQIPPVRGSAVRLFQIVGDTGGPDISHDDNCNDDTRIVKIEFNSVIVILE</sequence>
<reference key="2">
    <citation type="submission" date="2011-04" db="EMBL/GenBank/DDBJ databases">
        <title>Complete sequence of chromosome of Haliscomenobacter hydrossis DSM 1100.</title>
        <authorList>
            <consortium name="US DOE Joint Genome Institute (JGI-PGF)"/>
            <person name="Lucas S."/>
            <person name="Han J."/>
            <person name="Lapidus A."/>
            <person name="Bruce D."/>
            <person name="Goodwin L."/>
            <person name="Pitluck S."/>
            <person name="Peters L."/>
            <person name="Kyrpides N."/>
            <person name="Mavromatis K."/>
            <person name="Ivanova N."/>
            <person name="Ovchinnikova G."/>
            <person name="Pagani I."/>
            <person name="Daligault H."/>
            <person name="Detter J.C."/>
            <person name="Han C."/>
            <person name="Land M."/>
            <person name="Hauser L."/>
            <person name="Markowitz V."/>
            <person name="Cheng J.-F."/>
            <person name="Hugenholtz P."/>
            <person name="Woyke T."/>
            <person name="Wu D."/>
            <person name="Verbarg S."/>
            <person name="Frueling A."/>
            <person name="Brambilla E."/>
            <person name="Klenk H.-P."/>
            <person name="Eisen J.A."/>
        </authorList>
    </citation>
    <scope>NUCLEOTIDE SEQUENCE</scope>
    <source>
        <strain>DSM 1100</strain>
    </source>
</reference>
<evidence type="ECO:0000256" key="1">
    <source>
        <dbReference type="SAM" id="Phobius"/>
    </source>
</evidence>
<dbReference type="Pfam" id="PF14200">
    <property type="entry name" value="RicinB_lectin_2"/>
    <property type="match status" value="1"/>
</dbReference>
<dbReference type="OrthoDB" id="7191982at2"/>
<dbReference type="Gene3D" id="2.80.10.50">
    <property type="match status" value="2"/>
</dbReference>
<proteinExistence type="predicted"/>
<dbReference type="AlphaFoldDB" id="F4KUI6"/>
<feature type="transmembrane region" description="Helical" evidence="1">
    <location>
        <begin position="56"/>
        <end position="73"/>
    </location>
</feature>
<dbReference type="SMART" id="SM00458">
    <property type="entry name" value="RICIN"/>
    <property type="match status" value="1"/>
</dbReference>
<dbReference type="EMBL" id="CP002691">
    <property type="protein sequence ID" value="AEE52422.1"/>
    <property type="molecule type" value="Genomic_DNA"/>
</dbReference>
<dbReference type="CDD" id="cd00161">
    <property type="entry name" value="beta-trefoil_Ricin-like"/>
    <property type="match status" value="1"/>
</dbReference>
<dbReference type="eggNOG" id="COG2273">
    <property type="taxonomic scope" value="Bacteria"/>
</dbReference>
<dbReference type="PROSITE" id="PS50231">
    <property type="entry name" value="RICIN_B_LECTIN"/>
    <property type="match status" value="1"/>
</dbReference>
<keyword evidence="1" id="KW-0812">Transmembrane</keyword>
<feature type="domain" description="Ricin B lectin" evidence="2">
    <location>
        <begin position="87"/>
        <end position="225"/>
    </location>
</feature>